<accession>A0A645I5P9</accession>
<dbReference type="InterPro" id="IPR028082">
    <property type="entry name" value="Peripla_BP_I"/>
</dbReference>
<proteinExistence type="predicted"/>
<dbReference type="Gene3D" id="3.40.50.2300">
    <property type="match status" value="1"/>
</dbReference>
<reference evidence="1" key="1">
    <citation type="submission" date="2019-08" db="EMBL/GenBank/DDBJ databases">
        <authorList>
            <person name="Kucharzyk K."/>
            <person name="Murdoch R.W."/>
            <person name="Higgins S."/>
            <person name="Loffler F."/>
        </authorList>
    </citation>
    <scope>NUCLEOTIDE SEQUENCE</scope>
</reference>
<sequence>MREYLRLRQKSTDPDLSARSIEGFVAAKVLVTALRAVASESRAEPTPAMVLRALQSMRRADMGGYVLDFSQSGRSASTHVDFAMFGSGGKVVH</sequence>
<comment type="caution">
    <text evidence="1">The sequence shown here is derived from an EMBL/GenBank/DDBJ whole genome shotgun (WGS) entry which is preliminary data.</text>
</comment>
<protein>
    <recommendedName>
        <fullName evidence="2">Leucine-binding protein domain-containing protein</fullName>
    </recommendedName>
</protein>
<dbReference type="EMBL" id="VSSQ01102307">
    <property type="protein sequence ID" value="MPN43724.1"/>
    <property type="molecule type" value="Genomic_DNA"/>
</dbReference>
<dbReference type="AlphaFoldDB" id="A0A645I5P9"/>
<evidence type="ECO:0008006" key="2">
    <source>
        <dbReference type="Google" id="ProtNLM"/>
    </source>
</evidence>
<gene>
    <name evidence="1" type="ORF">SDC9_191284</name>
</gene>
<organism evidence="1">
    <name type="scientific">bioreactor metagenome</name>
    <dbReference type="NCBI Taxonomy" id="1076179"/>
    <lineage>
        <taxon>unclassified sequences</taxon>
        <taxon>metagenomes</taxon>
        <taxon>ecological metagenomes</taxon>
    </lineage>
</organism>
<evidence type="ECO:0000313" key="1">
    <source>
        <dbReference type="EMBL" id="MPN43724.1"/>
    </source>
</evidence>
<name>A0A645I5P9_9ZZZZ</name>
<dbReference type="SUPFAM" id="SSF53822">
    <property type="entry name" value="Periplasmic binding protein-like I"/>
    <property type="match status" value="1"/>
</dbReference>